<dbReference type="GO" id="GO:0003824">
    <property type="term" value="F:catalytic activity"/>
    <property type="evidence" value="ECO:0007669"/>
    <property type="project" value="InterPro"/>
</dbReference>
<dbReference type="Pfam" id="PF00668">
    <property type="entry name" value="Condensation"/>
    <property type="match status" value="1"/>
</dbReference>
<dbReference type="SUPFAM" id="SSF52777">
    <property type="entry name" value="CoA-dependent acyltransferases"/>
    <property type="match status" value="1"/>
</dbReference>
<dbReference type="PATRIC" id="fig|1299334.3.peg.5376"/>
<dbReference type="PANTHER" id="PTHR45398">
    <property type="match status" value="1"/>
</dbReference>
<organism evidence="3">
    <name type="scientific">Mycobacterium xenopi 4042</name>
    <dbReference type="NCBI Taxonomy" id="1299334"/>
    <lineage>
        <taxon>Bacteria</taxon>
        <taxon>Bacillati</taxon>
        <taxon>Actinomycetota</taxon>
        <taxon>Actinomycetes</taxon>
        <taxon>Mycobacteriales</taxon>
        <taxon>Mycobacteriaceae</taxon>
        <taxon>Mycobacterium</taxon>
    </lineage>
</organism>
<comment type="caution">
    <text evidence="3">The sequence shown here is derived from an EMBL/GenBank/DDBJ whole genome shotgun (WGS) entry which is preliminary data.</text>
</comment>
<dbReference type="EMBL" id="JAOB01000050">
    <property type="protein sequence ID" value="EUA32845.1"/>
    <property type="molecule type" value="Genomic_DNA"/>
</dbReference>
<feature type="domain" description="Condensation" evidence="2">
    <location>
        <begin position="52"/>
        <end position="182"/>
    </location>
</feature>
<accession>X8APZ5</accession>
<dbReference type="AlphaFoldDB" id="X8APZ5"/>
<feature type="compositionally biased region" description="Basic residues" evidence="1">
    <location>
        <begin position="192"/>
        <end position="203"/>
    </location>
</feature>
<reference evidence="3" key="1">
    <citation type="submission" date="2014-01" db="EMBL/GenBank/DDBJ databases">
        <authorList>
            <person name="Brown-Elliot B."/>
            <person name="Wallace R."/>
            <person name="Lenaerts A."/>
            <person name="Ordway D."/>
            <person name="DeGroote M.A."/>
            <person name="Parker T."/>
            <person name="Sizemore C."/>
            <person name="Tallon L.J."/>
            <person name="Sadzewicz L.K."/>
            <person name="Sengamalay N."/>
            <person name="Fraser C.M."/>
            <person name="Hine E."/>
            <person name="Shefchek K.A."/>
            <person name="Das S.P."/>
            <person name="Tettelin H."/>
        </authorList>
    </citation>
    <scope>NUCLEOTIDE SEQUENCE [LARGE SCALE GENOMIC DNA]</scope>
    <source>
        <strain evidence="3">4042</strain>
    </source>
</reference>
<protein>
    <submittedName>
        <fullName evidence="3">Condensation domain protein</fullName>
    </submittedName>
</protein>
<proteinExistence type="predicted"/>
<evidence type="ECO:0000313" key="3">
    <source>
        <dbReference type="EMBL" id="EUA32845.1"/>
    </source>
</evidence>
<dbReference type="GO" id="GO:0008610">
    <property type="term" value="P:lipid biosynthetic process"/>
    <property type="evidence" value="ECO:0007669"/>
    <property type="project" value="UniProtKB-ARBA"/>
</dbReference>
<gene>
    <name evidence="3" type="ORF">I553_8948</name>
</gene>
<dbReference type="PANTHER" id="PTHR45398:SF1">
    <property type="entry name" value="ENZYME, PUTATIVE (JCVI)-RELATED"/>
    <property type="match status" value="1"/>
</dbReference>
<evidence type="ECO:0000259" key="2">
    <source>
        <dbReference type="Pfam" id="PF00668"/>
    </source>
</evidence>
<evidence type="ECO:0000256" key="1">
    <source>
        <dbReference type="SAM" id="MobiDB-lite"/>
    </source>
</evidence>
<feature type="region of interest" description="Disordered" evidence="1">
    <location>
        <begin position="190"/>
        <end position="224"/>
    </location>
</feature>
<sequence>MLTVPERGSADARDCLHVTDALSDEALIEARSRLDPAAGRMVSALWVSSTRQLVLTIHHLAVDGVSWRILLEDLNIAWAQHRGGQPVALPATGTSFTRWASLLSRYARRPDVVATAEVWRQVAATPAALPAVRPETDTFAAAGYLSASLDAHDTRMLLGEVPAAFHAGVHDILLIGFALAVAQLGPLAAPDRHRRRGPRPRRGHCPDVDLSRTVGGSPPSTRCR</sequence>
<dbReference type="InterPro" id="IPR023213">
    <property type="entry name" value="CAT-like_dom_sf"/>
</dbReference>
<dbReference type="Gene3D" id="3.30.559.10">
    <property type="entry name" value="Chloramphenicol acetyltransferase-like domain"/>
    <property type="match status" value="1"/>
</dbReference>
<dbReference type="Gene3D" id="3.30.559.30">
    <property type="entry name" value="Nonribosomal peptide synthetase, condensation domain"/>
    <property type="match status" value="1"/>
</dbReference>
<dbReference type="InterPro" id="IPR001242">
    <property type="entry name" value="Condensation_dom"/>
</dbReference>
<name>X8APZ5_MYCXE</name>